<dbReference type="NCBIfam" id="TIGR04056">
    <property type="entry name" value="OMP_RagA_SusC"/>
    <property type="match status" value="1"/>
</dbReference>
<comment type="caution">
    <text evidence="12">The sequence shown here is derived from an EMBL/GenBank/DDBJ whole genome shotgun (WGS) entry which is preliminary data.</text>
</comment>
<reference evidence="12 13" key="1">
    <citation type="journal article" date="2019" name="Mar. Drugs">
        <title>Comparative Genomics and CAZyme Genome Repertoires of Marine Zobellia amurskyensis KMM 3526(T) and Zobellia laminariae KMM 3676(T).</title>
        <authorList>
            <person name="Chernysheva N."/>
            <person name="Bystritskaya E."/>
            <person name="Stenkova A."/>
            <person name="Golovkin I."/>
            <person name="Nedashkovskaya O."/>
            <person name="Isaeva M."/>
        </authorList>
    </citation>
    <scope>NUCLEOTIDE SEQUENCE [LARGE SCALE GENOMIC DNA]</scope>
    <source>
        <strain evidence="12 13">KMM 3526</strain>
    </source>
</reference>
<organism evidence="12 13">
    <name type="scientific">Zobellia amurskyensis</name>
    <dbReference type="NCBI Taxonomy" id="248905"/>
    <lineage>
        <taxon>Bacteria</taxon>
        <taxon>Pseudomonadati</taxon>
        <taxon>Bacteroidota</taxon>
        <taxon>Flavobacteriia</taxon>
        <taxon>Flavobacteriales</taxon>
        <taxon>Flavobacteriaceae</taxon>
        <taxon>Zobellia</taxon>
    </lineage>
</organism>
<protein>
    <submittedName>
        <fullName evidence="12">TonB-dependent receptor</fullName>
    </submittedName>
</protein>
<dbReference type="InterPro" id="IPR023997">
    <property type="entry name" value="TonB-dep_OMP_SusC/RagA_CS"/>
</dbReference>
<accession>A0A7X3D1J7</accession>
<keyword evidence="7 8" id="KW-0998">Cell outer membrane</keyword>
<dbReference type="GO" id="GO:0009279">
    <property type="term" value="C:cell outer membrane"/>
    <property type="evidence" value="ECO:0007669"/>
    <property type="project" value="UniProtKB-SubCell"/>
</dbReference>
<keyword evidence="3 8" id="KW-1134">Transmembrane beta strand</keyword>
<comment type="subcellular location">
    <subcellularLocation>
        <location evidence="1 8">Cell outer membrane</location>
        <topology evidence="1 8">Multi-pass membrane protein</topology>
    </subcellularLocation>
</comment>
<dbReference type="InterPro" id="IPR039426">
    <property type="entry name" value="TonB-dep_rcpt-like"/>
</dbReference>
<evidence type="ECO:0000256" key="5">
    <source>
        <dbReference type="ARBA" id="ARBA00023077"/>
    </source>
</evidence>
<dbReference type="SUPFAM" id="SSF49464">
    <property type="entry name" value="Carboxypeptidase regulatory domain-like"/>
    <property type="match status" value="1"/>
</dbReference>
<dbReference type="Proteomes" id="UP000540519">
    <property type="component" value="Unassembled WGS sequence"/>
</dbReference>
<dbReference type="InterPro" id="IPR037066">
    <property type="entry name" value="Plug_dom_sf"/>
</dbReference>
<keyword evidence="6 8" id="KW-0472">Membrane</keyword>
<evidence type="ECO:0000256" key="2">
    <source>
        <dbReference type="ARBA" id="ARBA00022448"/>
    </source>
</evidence>
<evidence type="ECO:0000256" key="3">
    <source>
        <dbReference type="ARBA" id="ARBA00022452"/>
    </source>
</evidence>
<keyword evidence="5 9" id="KW-0798">TonB box</keyword>
<dbReference type="Gene3D" id="2.40.170.20">
    <property type="entry name" value="TonB-dependent receptor, beta-barrel domain"/>
    <property type="match status" value="1"/>
</dbReference>
<proteinExistence type="inferred from homology"/>
<keyword evidence="13" id="KW-1185">Reference proteome</keyword>
<dbReference type="PROSITE" id="PS52016">
    <property type="entry name" value="TONB_DEPENDENT_REC_3"/>
    <property type="match status" value="1"/>
</dbReference>
<evidence type="ECO:0000259" key="10">
    <source>
        <dbReference type="Pfam" id="PF00593"/>
    </source>
</evidence>
<dbReference type="Pfam" id="PF13715">
    <property type="entry name" value="CarbopepD_reg_2"/>
    <property type="match status" value="1"/>
</dbReference>
<dbReference type="InterPro" id="IPR000531">
    <property type="entry name" value="Beta-barrel_TonB"/>
</dbReference>
<feature type="domain" description="TonB-dependent receptor-like beta-barrel" evidence="10">
    <location>
        <begin position="462"/>
        <end position="1066"/>
    </location>
</feature>
<evidence type="ECO:0000313" key="12">
    <source>
        <dbReference type="EMBL" id="MUH35526.1"/>
    </source>
</evidence>
<evidence type="ECO:0000256" key="9">
    <source>
        <dbReference type="RuleBase" id="RU003357"/>
    </source>
</evidence>
<evidence type="ECO:0000256" key="4">
    <source>
        <dbReference type="ARBA" id="ARBA00022692"/>
    </source>
</evidence>
<comment type="similarity">
    <text evidence="8 9">Belongs to the TonB-dependent receptor family.</text>
</comment>
<dbReference type="Pfam" id="PF00593">
    <property type="entry name" value="TonB_dep_Rec_b-barrel"/>
    <property type="match status" value="1"/>
</dbReference>
<dbReference type="FunFam" id="2.170.130.10:FF:000008">
    <property type="entry name" value="SusC/RagA family TonB-linked outer membrane protein"/>
    <property type="match status" value="1"/>
</dbReference>
<evidence type="ECO:0000256" key="8">
    <source>
        <dbReference type="PROSITE-ProRule" id="PRU01360"/>
    </source>
</evidence>
<dbReference type="NCBIfam" id="TIGR04057">
    <property type="entry name" value="SusC_RagA_signa"/>
    <property type="match status" value="1"/>
</dbReference>
<dbReference type="AlphaFoldDB" id="A0A7X3D1J7"/>
<evidence type="ECO:0000256" key="7">
    <source>
        <dbReference type="ARBA" id="ARBA00023237"/>
    </source>
</evidence>
<keyword evidence="4 8" id="KW-0812">Transmembrane</keyword>
<keyword evidence="12" id="KW-0675">Receptor</keyword>
<evidence type="ECO:0000313" key="13">
    <source>
        <dbReference type="Proteomes" id="UP000540519"/>
    </source>
</evidence>
<dbReference type="OrthoDB" id="9768177at2"/>
<sequence>MKIKYTNNFFPQRKKLLKFIMRTFIFLLCSTVFGFTSSEIFSQNIKIQIEKNQILSVDEVFDLLRDQTDYSFIYPEDFFKDVPKVYVKKGPIQANELLERCFYGGGFKLDVRGKKIVITETDLANSEQQSIHVIGVVVDTSGQPLSGANIIEKGTTNGVTADFDGNYSINVIDRNAILVISYIGFATKEVAVEGKDEVNITLEESAATLDEIVVVGYGTQKKKDLTGSVSSIKTEDIQKTTSVSLDQAIQGRAAGVSVTSNTGSPGASPTVRIRGTGTVNNSDPLYVIDGVPINDILNFNMSDAESIDVLKDASATAIYGSRGANGVILIQTKKGSKRKPSISYSTYTGVQSRIDNLNILTSPQWAMLRNEANRNDDTPIDPELSNPESLKTYNWKDVAYRSGMIQDHQLSISGGSDKSTYYVSYGYLSQNGIVKESSYSRHNFRVNNTYQISNNIKVGHNIQYAYSKKNTGPEYGNNGSRVGFSGYVMEPTLPFYNEDGSYTAAEYSSTTNTLGRIEYETTPQVRENFFGNLFLEVDLVQGLKFRSNYGLEITNVQVDNFTPAFYVWSSFNSPVSTYDLVRSENRSMILSNTLNYNKVLNEKHNFGVLIGQEIQKLNGNDVRAQRSEIPTSVVNPTLGAGNVSTSTNDGGISQSQLQSYFGRLNYNYDERYLLTATYRFDGSSRFGENQRWGRFPSVALGWNVHNENFYNIPYINQLKFRAGWGQTGNQNLPNSATFNTLNLNTNYVYSADESTMVGVAPLRPGNPDLKWETTITKNIGADLGLWNNTLTLTADYFIKNTTDLLLAIPILSTSGYTGSPYGNAGNIENKGFELAANFRKNFDDFSFNIGGNISFVENKVIALATDGSLILTGQSQGFKDISRTEVGHPLASFYGYKMLGIFQTQEEVNNSAVISNTRPGDVKYADLNNDGIINDDDRTYIGSPFPDFTYGINLDMNYKEFDLSIFFQGSQGNDIFNATEYFVLGDLGTNHTTNSLNRWTGEGTSNSVPRVTFVNNGVNVQQSSRFVHDGSYIRLKNVQLGYSLPQELLDRTPISNLRIYLAGQNLITSTKYQGLNPELGIEGNDPLNIGIDRGRYPSARTLTLGLNVKF</sequence>
<evidence type="ECO:0000256" key="1">
    <source>
        <dbReference type="ARBA" id="ARBA00004571"/>
    </source>
</evidence>
<dbReference type="Pfam" id="PF07715">
    <property type="entry name" value="Plug"/>
    <property type="match status" value="1"/>
</dbReference>
<evidence type="ECO:0000256" key="6">
    <source>
        <dbReference type="ARBA" id="ARBA00023136"/>
    </source>
</evidence>
<name>A0A7X3D1J7_9FLAO</name>
<feature type="domain" description="TonB-dependent receptor plug" evidence="11">
    <location>
        <begin position="221"/>
        <end position="327"/>
    </location>
</feature>
<dbReference type="SUPFAM" id="SSF56935">
    <property type="entry name" value="Porins"/>
    <property type="match status" value="1"/>
</dbReference>
<dbReference type="InterPro" id="IPR008969">
    <property type="entry name" value="CarboxyPept-like_regulatory"/>
</dbReference>
<dbReference type="InterPro" id="IPR023996">
    <property type="entry name" value="TonB-dep_OMP_SusC/RagA"/>
</dbReference>
<dbReference type="Gene3D" id="2.60.40.1120">
    <property type="entry name" value="Carboxypeptidase-like, regulatory domain"/>
    <property type="match status" value="1"/>
</dbReference>
<evidence type="ECO:0000259" key="11">
    <source>
        <dbReference type="Pfam" id="PF07715"/>
    </source>
</evidence>
<dbReference type="InterPro" id="IPR036942">
    <property type="entry name" value="Beta-barrel_TonB_sf"/>
</dbReference>
<gene>
    <name evidence="12" type="ORF">D9O36_06725</name>
</gene>
<dbReference type="EMBL" id="RCNR01000009">
    <property type="protein sequence ID" value="MUH35526.1"/>
    <property type="molecule type" value="Genomic_DNA"/>
</dbReference>
<dbReference type="Gene3D" id="2.170.130.10">
    <property type="entry name" value="TonB-dependent receptor, plug domain"/>
    <property type="match status" value="1"/>
</dbReference>
<keyword evidence="2 8" id="KW-0813">Transport</keyword>
<dbReference type="InterPro" id="IPR012910">
    <property type="entry name" value="Plug_dom"/>
</dbReference>